<keyword evidence="1" id="KW-0472">Membrane</keyword>
<sequence length="317" mass="36713">MRHFNVLRVIRENWFFFSTVALLAADISGIVIFTRLMNKYRPSAMKYNDFDSANYDSLRDFRMCLIIISRCSLSLVNEVFLSTYGFAYTNTITGTFLFQQWIYYPIIILLTALGCWLGRPFHPDQVFIEWSQFTLPLGIRGACDLLVSTVLWCLLFRTKDFKDRKSNYLSTNVEELASGMHPIPRDTVTWRGIKRRRGMRSTRARFPKMICSLAYNSLFRRVPPVETRRQVLFQNIFSLVAVALLIARAVTELQKVYGNLPSRMLVEPCRGSFNPNNNHTLFFRLPHLRGVMQSTQFDISPYIVNASATYKCNVGVT</sequence>
<keyword evidence="1" id="KW-1133">Transmembrane helix</keyword>
<evidence type="ECO:0000313" key="3">
    <source>
        <dbReference type="Proteomes" id="UP000663853"/>
    </source>
</evidence>
<gene>
    <name evidence="2" type="ORF">RDB_LOCUS77790</name>
</gene>
<dbReference type="Proteomes" id="UP000663853">
    <property type="component" value="Unassembled WGS sequence"/>
</dbReference>
<name>A0A8H3C4T3_9AGAM</name>
<evidence type="ECO:0000313" key="2">
    <source>
        <dbReference type="EMBL" id="CAE6473243.1"/>
    </source>
</evidence>
<feature type="transmembrane region" description="Helical" evidence="1">
    <location>
        <begin position="14"/>
        <end position="36"/>
    </location>
</feature>
<proteinExistence type="predicted"/>
<dbReference type="EMBL" id="CAJMXA010001949">
    <property type="protein sequence ID" value="CAE6473243.1"/>
    <property type="molecule type" value="Genomic_DNA"/>
</dbReference>
<organism evidence="2 3">
    <name type="scientific">Rhizoctonia solani</name>
    <dbReference type="NCBI Taxonomy" id="456999"/>
    <lineage>
        <taxon>Eukaryota</taxon>
        <taxon>Fungi</taxon>
        <taxon>Dikarya</taxon>
        <taxon>Basidiomycota</taxon>
        <taxon>Agaricomycotina</taxon>
        <taxon>Agaricomycetes</taxon>
        <taxon>Cantharellales</taxon>
        <taxon>Ceratobasidiaceae</taxon>
        <taxon>Rhizoctonia</taxon>
    </lineage>
</organism>
<keyword evidence="1" id="KW-0812">Transmembrane</keyword>
<accession>A0A8H3C4T3</accession>
<reference evidence="2" key="1">
    <citation type="submission" date="2021-01" db="EMBL/GenBank/DDBJ databases">
        <authorList>
            <person name="Kaushik A."/>
        </authorList>
    </citation>
    <scope>NUCLEOTIDE SEQUENCE</scope>
    <source>
        <strain evidence="2">AG6-10EEA</strain>
    </source>
</reference>
<feature type="transmembrane region" description="Helical" evidence="1">
    <location>
        <begin position="231"/>
        <end position="250"/>
    </location>
</feature>
<dbReference type="AlphaFoldDB" id="A0A8H3C4T3"/>
<protein>
    <submittedName>
        <fullName evidence="2">Uncharacterized protein</fullName>
    </submittedName>
</protein>
<evidence type="ECO:0000256" key="1">
    <source>
        <dbReference type="SAM" id="Phobius"/>
    </source>
</evidence>
<comment type="caution">
    <text evidence="2">The sequence shown here is derived from an EMBL/GenBank/DDBJ whole genome shotgun (WGS) entry which is preliminary data.</text>
</comment>
<feature type="non-terminal residue" evidence="2">
    <location>
        <position position="1"/>
    </location>
</feature>
<feature type="transmembrane region" description="Helical" evidence="1">
    <location>
        <begin position="139"/>
        <end position="156"/>
    </location>
</feature>
<feature type="transmembrane region" description="Helical" evidence="1">
    <location>
        <begin position="101"/>
        <end position="119"/>
    </location>
</feature>